<evidence type="ECO:0000256" key="1">
    <source>
        <dbReference type="SAM" id="MobiDB-lite"/>
    </source>
</evidence>
<dbReference type="GO" id="GO:0016324">
    <property type="term" value="C:apical plasma membrane"/>
    <property type="evidence" value="ECO:0007669"/>
    <property type="project" value="TreeGrafter"/>
</dbReference>
<feature type="transmembrane region" description="Helical" evidence="2">
    <location>
        <begin position="129"/>
        <end position="151"/>
    </location>
</feature>
<evidence type="ECO:0008006" key="6">
    <source>
        <dbReference type="Google" id="ProtNLM"/>
    </source>
</evidence>
<sequence length="160" mass="16526">MWKVPVLLFVLGSASLWVPAGGASTSRPEDDIETPGVEVGLMTPGAEDDLTTPGATEEPSKPAGPTTPVAKSTTSRDIEDRPTLGSTVHAKEESQSTTVPNVATSHSTDKAGGETRVTIDKDGLTTVTLVGIIVGVLLAIGFLGGIILVVMRKMSGRYSP</sequence>
<dbReference type="Pfam" id="PF05808">
    <property type="entry name" value="Podoplanin"/>
    <property type="match status" value="1"/>
</dbReference>
<keyword evidence="2" id="KW-1133">Transmembrane helix</keyword>
<dbReference type="Proteomes" id="UP000694414">
    <property type="component" value="Unplaced"/>
</dbReference>
<dbReference type="InterPro" id="IPR052684">
    <property type="entry name" value="Podoplanin_domain"/>
</dbReference>
<evidence type="ECO:0000256" key="3">
    <source>
        <dbReference type="SAM" id="SignalP"/>
    </source>
</evidence>
<keyword evidence="3" id="KW-0732">Signal</keyword>
<accession>A0A8C8ZKW0</accession>
<evidence type="ECO:0000313" key="4">
    <source>
        <dbReference type="Ensembl" id="ENSPSMP00000018752.1"/>
    </source>
</evidence>
<protein>
    <recommendedName>
        <fullName evidence="6">Podoplanin</fullName>
    </recommendedName>
</protein>
<feature type="region of interest" description="Disordered" evidence="1">
    <location>
        <begin position="18"/>
        <end position="114"/>
    </location>
</feature>
<feature type="compositionally biased region" description="Polar residues" evidence="1">
    <location>
        <begin position="95"/>
        <end position="106"/>
    </location>
</feature>
<dbReference type="Ensembl" id="ENSPSMT00000021739.1">
    <property type="protein sequence ID" value="ENSPSMP00000018752.1"/>
    <property type="gene ID" value="ENSPSMG00000013262.1"/>
</dbReference>
<keyword evidence="2" id="KW-0472">Membrane</keyword>
<proteinExistence type="predicted"/>
<dbReference type="GO" id="GO:0030027">
    <property type="term" value="C:lamellipodium"/>
    <property type="evidence" value="ECO:0007669"/>
    <property type="project" value="TreeGrafter"/>
</dbReference>
<dbReference type="GO" id="GO:0016323">
    <property type="term" value="C:basolateral plasma membrane"/>
    <property type="evidence" value="ECO:0007669"/>
    <property type="project" value="TreeGrafter"/>
</dbReference>
<dbReference type="GO" id="GO:0007165">
    <property type="term" value="P:signal transduction"/>
    <property type="evidence" value="ECO:0007669"/>
    <property type="project" value="TreeGrafter"/>
</dbReference>
<dbReference type="GO" id="GO:0016477">
    <property type="term" value="P:cell migration"/>
    <property type="evidence" value="ECO:0007669"/>
    <property type="project" value="TreeGrafter"/>
</dbReference>
<reference evidence="4" key="1">
    <citation type="submission" date="2025-08" db="UniProtKB">
        <authorList>
            <consortium name="Ensembl"/>
        </authorList>
    </citation>
    <scope>IDENTIFICATION</scope>
</reference>
<dbReference type="GeneTree" id="ENSGT00390000000013"/>
<reference evidence="4" key="2">
    <citation type="submission" date="2025-09" db="UniProtKB">
        <authorList>
            <consortium name="Ensembl"/>
        </authorList>
    </citation>
    <scope>IDENTIFICATION</scope>
</reference>
<dbReference type="PANTHER" id="PTHR47390:SF1">
    <property type="entry name" value="PODOPLANIN"/>
    <property type="match status" value="1"/>
</dbReference>
<organism evidence="4 5">
    <name type="scientific">Prolemur simus</name>
    <name type="common">Greater bamboo lemur</name>
    <name type="synonym">Hapalemur simus</name>
    <dbReference type="NCBI Taxonomy" id="1328070"/>
    <lineage>
        <taxon>Eukaryota</taxon>
        <taxon>Metazoa</taxon>
        <taxon>Chordata</taxon>
        <taxon>Craniata</taxon>
        <taxon>Vertebrata</taxon>
        <taxon>Euteleostomi</taxon>
        <taxon>Mammalia</taxon>
        <taxon>Eutheria</taxon>
        <taxon>Euarchontoglires</taxon>
        <taxon>Primates</taxon>
        <taxon>Strepsirrhini</taxon>
        <taxon>Lemuriformes</taxon>
        <taxon>Lemuridae</taxon>
        <taxon>Prolemur</taxon>
    </lineage>
</organism>
<keyword evidence="2" id="KW-0812">Transmembrane</keyword>
<keyword evidence="5" id="KW-1185">Reference proteome</keyword>
<dbReference type="PANTHER" id="PTHR47390">
    <property type="entry name" value="PODOPLANIN"/>
    <property type="match status" value="1"/>
</dbReference>
<evidence type="ECO:0000313" key="5">
    <source>
        <dbReference type="Proteomes" id="UP000694414"/>
    </source>
</evidence>
<name>A0A8C8ZKW0_PROSS</name>
<dbReference type="AlphaFoldDB" id="A0A8C8ZKW0"/>
<dbReference type="GO" id="GO:0007155">
    <property type="term" value="P:cell adhesion"/>
    <property type="evidence" value="ECO:0007669"/>
    <property type="project" value="TreeGrafter"/>
</dbReference>
<dbReference type="GO" id="GO:1901731">
    <property type="term" value="P:positive regulation of platelet aggregation"/>
    <property type="evidence" value="ECO:0007669"/>
    <property type="project" value="TreeGrafter"/>
</dbReference>
<evidence type="ECO:0000256" key="2">
    <source>
        <dbReference type="SAM" id="Phobius"/>
    </source>
</evidence>
<feature type="chain" id="PRO_5034958337" description="Podoplanin" evidence="3">
    <location>
        <begin position="23"/>
        <end position="160"/>
    </location>
</feature>
<feature type="signal peptide" evidence="3">
    <location>
        <begin position="1"/>
        <end position="22"/>
    </location>
</feature>